<proteinExistence type="predicted"/>
<comment type="caution">
    <text evidence="2">The sequence shown here is derived from an EMBL/GenBank/DDBJ whole genome shotgun (WGS) entry which is preliminary data.</text>
</comment>
<accession>A0ABW1R4R3</accession>
<evidence type="ECO:0000313" key="2">
    <source>
        <dbReference type="EMBL" id="MFC6163182.1"/>
    </source>
</evidence>
<feature type="region of interest" description="Disordered" evidence="1">
    <location>
        <begin position="41"/>
        <end position="66"/>
    </location>
</feature>
<evidence type="ECO:0000313" key="3">
    <source>
        <dbReference type="Proteomes" id="UP001596253"/>
    </source>
</evidence>
<protein>
    <submittedName>
        <fullName evidence="2">Uncharacterized protein</fullName>
    </submittedName>
</protein>
<dbReference type="EMBL" id="JBHSSD010000003">
    <property type="protein sequence ID" value="MFC6163182.1"/>
    <property type="molecule type" value="Genomic_DNA"/>
</dbReference>
<feature type="compositionally biased region" description="Low complexity" evidence="1">
    <location>
        <begin position="42"/>
        <end position="53"/>
    </location>
</feature>
<reference evidence="3" key="1">
    <citation type="journal article" date="2019" name="Int. J. Syst. Evol. Microbiol.">
        <title>The Global Catalogue of Microorganisms (GCM) 10K type strain sequencing project: providing services to taxonomists for standard genome sequencing and annotation.</title>
        <authorList>
            <consortium name="The Broad Institute Genomics Platform"/>
            <consortium name="The Broad Institute Genome Sequencing Center for Infectious Disease"/>
            <person name="Wu L."/>
            <person name="Ma J."/>
        </authorList>
    </citation>
    <scope>NUCLEOTIDE SEQUENCE [LARGE SCALE GENOMIC DNA]</scope>
    <source>
        <strain evidence="3">CCM 8932</strain>
    </source>
</reference>
<dbReference type="Proteomes" id="UP001596253">
    <property type="component" value="Unassembled WGS sequence"/>
</dbReference>
<dbReference type="RefSeq" id="WP_137640835.1">
    <property type="nucleotide sequence ID" value="NZ_BJDK01000030.1"/>
</dbReference>
<evidence type="ECO:0000256" key="1">
    <source>
        <dbReference type="SAM" id="MobiDB-lite"/>
    </source>
</evidence>
<sequence>MKKMTYQLDKKSDQAERFDYQDQAREAKQALIERYCKRHVSTAAPATPKPVVATKEKPDAKLKQENRRLKRQLNKLKQSKQDQDQAHALRQQLHQMKHQLQATQANLQQTKAQVVQLQQSRDQVLVDQQNLRHRLTQTETYINGASDWLTYSLIIAAQAEKKMTEARRQATLNQEQRPITAKEKEKLKQHHDFKHQVMGLNTALQRAHERTAMLLKENIQLRRQPKNQSQLTTLPLVDQVMRELTVDRIGTVKWLPSAYQQYRKILLEDVMVNDGNRIFGYLVKHRGGYYFQVVNGQAYQQYRCVGPAKKRLSENVVYAGKIDGNRVLVTTVFRDVTPSQLRLQHEVQLHRRHARKDYRSLLPADAVAKLTGKKVLVVTWQRTQRLNQMFRSFGIDPIIVNDQERSISWITTTALSKQIDYTLLLSEGVSHSLLATVGKAQLKARHDLDLVYNESPEELLRRCYRFFSR</sequence>
<keyword evidence="3" id="KW-1185">Reference proteome</keyword>
<name>A0ABW1R4R3_9LACO</name>
<gene>
    <name evidence="2" type="ORF">ACFP3T_00570</name>
</gene>
<organism evidence="2 3">
    <name type="scientific">Lactiplantibacillus dongliensis</name>
    <dbReference type="NCBI Taxonomy" id="2559919"/>
    <lineage>
        <taxon>Bacteria</taxon>
        <taxon>Bacillati</taxon>
        <taxon>Bacillota</taxon>
        <taxon>Bacilli</taxon>
        <taxon>Lactobacillales</taxon>
        <taxon>Lactobacillaceae</taxon>
        <taxon>Lactiplantibacillus</taxon>
    </lineage>
</organism>
<feature type="compositionally biased region" description="Basic and acidic residues" evidence="1">
    <location>
        <begin position="54"/>
        <end position="66"/>
    </location>
</feature>